<sequence length="283" mass="30963">MEQAHRAHGRNSVPLLDGDGNGGNEEVEVSASVITKRAAAGNPDDGGDSTDSGGGHAGLRGSHVETAEDDEVVPEGMIGTPAIREVTDVMMVRMDEEELHSNDMVEANEKETGGGRLRGYGRIGRLGTCTIGVSVHLKVAAATWFRKLDTQTPPEQRNITNLEWHLRDAYARRESAWEVQLRLIQRRQQSGELLRDYANSLTELGAGHPGLSGNFYVDAFARGMNNKISAQVVRTVKSPTLQQAVSFAIENCGKYGEVNNWDLAAQMHQKNARTTRMPLLRHP</sequence>
<dbReference type="EMBL" id="JAENGZ010000694">
    <property type="protein sequence ID" value="KAG6955194.1"/>
    <property type="molecule type" value="Genomic_DNA"/>
</dbReference>
<accession>A0A8T1U9X3</accession>
<dbReference type="OrthoDB" id="128965at2759"/>
<name>A0A8T1U9X3_9STRA</name>
<evidence type="ECO:0000313" key="2">
    <source>
        <dbReference type="EMBL" id="KAG6955194.1"/>
    </source>
</evidence>
<proteinExistence type="predicted"/>
<reference evidence="2" key="1">
    <citation type="submission" date="2021-01" db="EMBL/GenBank/DDBJ databases">
        <title>Phytophthora aleatoria, a newly-described species from Pinus radiata is distinct from Phytophthora cactorum isolates based on comparative genomics.</title>
        <authorList>
            <person name="Mcdougal R."/>
            <person name="Panda P."/>
            <person name="Williams N."/>
            <person name="Studholme D.J."/>
        </authorList>
    </citation>
    <scope>NUCLEOTIDE SEQUENCE</scope>
    <source>
        <strain evidence="2">NZFS 3830</strain>
    </source>
</reference>
<dbReference type="AlphaFoldDB" id="A0A8T1U9X3"/>
<evidence type="ECO:0000256" key="1">
    <source>
        <dbReference type="SAM" id="MobiDB-lite"/>
    </source>
</evidence>
<organism evidence="2 3">
    <name type="scientific">Phytophthora cactorum</name>
    <dbReference type="NCBI Taxonomy" id="29920"/>
    <lineage>
        <taxon>Eukaryota</taxon>
        <taxon>Sar</taxon>
        <taxon>Stramenopiles</taxon>
        <taxon>Oomycota</taxon>
        <taxon>Peronosporomycetes</taxon>
        <taxon>Peronosporales</taxon>
        <taxon>Peronosporaceae</taxon>
        <taxon>Phytophthora</taxon>
    </lineage>
</organism>
<gene>
    <name evidence="2" type="ORF">JG687_00011376</name>
</gene>
<evidence type="ECO:0008006" key="4">
    <source>
        <dbReference type="Google" id="ProtNLM"/>
    </source>
</evidence>
<dbReference type="VEuPathDB" id="FungiDB:PC110_g8017"/>
<protein>
    <recommendedName>
        <fullName evidence="4">Retrotransposon gag domain-containing protein</fullName>
    </recommendedName>
</protein>
<dbReference type="VEuPathDB" id="FungiDB:PC110_g8018"/>
<evidence type="ECO:0000313" key="3">
    <source>
        <dbReference type="Proteomes" id="UP000688947"/>
    </source>
</evidence>
<feature type="region of interest" description="Disordered" evidence="1">
    <location>
        <begin position="1"/>
        <end position="71"/>
    </location>
</feature>
<comment type="caution">
    <text evidence="2">The sequence shown here is derived from an EMBL/GenBank/DDBJ whole genome shotgun (WGS) entry which is preliminary data.</text>
</comment>
<dbReference type="Proteomes" id="UP000688947">
    <property type="component" value="Unassembled WGS sequence"/>
</dbReference>